<dbReference type="EMBL" id="VGIY01000267">
    <property type="protein sequence ID" value="MBM3318118.1"/>
    <property type="molecule type" value="Genomic_DNA"/>
</dbReference>
<feature type="domain" description="PDZ" evidence="1">
    <location>
        <begin position="348"/>
        <end position="418"/>
    </location>
</feature>
<gene>
    <name evidence="2" type="ORF">FJY75_09750</name>
</gene>
<dbReference type="AlphaFoldDB" id="A0A937XDV1"/>
<dbReference type="Gene3D" id="3.40.630.10">
    <property type="entry name" value="Zn peptidases"/>
    <property type="match status" value="1"/>
</dbReference>
<comment type="caution">
    <text evidence="2">The sequence shown here is derived from an EMBL/GenBank/DDBJ whole genome shotgun (WGS) entry which is preliminary data.</text>
</comment>
<dbReference type="GO" id="GO:0008235">
    <property type="term" value="F:metalloexopeptidase activity"/>
    <property type="evidence" value="ECO:0007669"/>
    <property type="project" value="InterPro"/>
</dbReference>
<proteinExistence type="predicted"/>
<dbReference type="PROSITE" id="PS50106">
    <property type="entry name" value="PDZ"/>
    <property type="match status" value="1"/>
</dbReference>
<evidence type="ECO:0000313" key="3">
    <source>
        <dbReference type="Proteomes" id="UP000748308"/>
    </source>
</evidence>
<reference evidence="2" key="1">
    <citation type="submission" date="2019-03" db="EMBL/GenBank/DDBJ databases">
        <title>Lake Tanganyika Metagenome-Assembled Genomes (MAGs).</title>
        <authorList>
            <person name="Tran P."/>
        </authorList>
    </citation>
    <scope>NUCLEOTIDE SEQUENCE</scope>
    <source>
        <strain evidence="2">M_DeepCast_400m_m2_100</strain>
    </source>
</reference>
<organism evidence="2 3">
    <name type="scientific">Eiseniibacteriota bacterium</name>
    <dbReference type="NCBI Taxonomy" id="2212470"/>
    <lineage>
        <taxon>Bacteria</taxon>
        <taxon>Candidatus Eiseniibacteriota</taxon>
    </lineage>
</organism>
<name>A0A937XDV1_UNCEI</name>
<dbReference type="Pfam" id="PF04389">
    <property type="entry name" value="Peptidase_M28"/>
    <property type="match status" value="1"/>
</dbReference>
<dbReference type="InterPro" id="IPR001478">
    <property type="entry name" value="PDZ"/>
</dbReference>
<dbReference type="SMART" id="SM00228">
    <property type="entry name" value="PDZ"/>
    <property type="match status" value="1"/>
</dbReference>
<dbReference type="GO" id="GO:0006508">
    <property type="term" value="P:proteolysis"/>
    <property type="evidence" value="ECO:0007669"/>
    <property type="project" value="InterPro"/>
</dbReference>
<dbReference type="Gene3D" id="2.30.42.10">
    <property type="match status" value="1"/>
</dbReference>
<dbReference type="SUPFAM" id="SSF53187">
    <property type="entry name" value="Zn-dependent exopeptidases"/>
    <property type="match status" value="1"/>
</dbReference>
<dbReference type="PANTHER" id="PTHR12147:SF26">
    <property type="entry name" value="PEPTIDASE M28 DOMAIN-CONTAINING PROTEIN"/>
    <property type="match status" value="1"/>
</dbReference>
<evidence type="ECO:0000259" key="1">
    <source>
        <dbReference type="PROSITE" id="PS50106"/>
    </source>
</evidence>
<dbReference type="Pfam" id="PF13180">
    <property type="entry name" value="PDZ_2"/>
    <property type="match status" value="1"/>
</dbReference>
<dbReference type="PANTHER" id="PTHR12147">
    <property type="entry name" value="METALLOPEPTIDASE M28 FAMILY MEMBER"/>
    <property type="match status" value="1"/>
</dbReference>
<dbReference type="InterPro" id="IPR007484">
    <property type="entry name" value="Peptidase_M28"/>
</dbReference>
<dbReference type="Proteomes" id="UP000748308">
    <property type="component" value="Unassembled WGS sequence"/>
</dbReference>
<accession>A0A937XDV1</accession>
<evidence type="ECO:0000313" key="2">
    <source>
        <dbReference type="EMBL" id="MBM3318118.1"/>
    </source>
</evidence>
<dbReference type="SUPFAM" id="SSF50156">
    <property type="entry name" value="PDZ domain-like"/>
    <property type="match status" value="1"/>
</dbReference>
<protein>
    <submittedName>
        <fullName evidence="2">M28 family peptidase</fullName>
    </submittedName>
</protein>
<dbReference type="InterPro" id="IPR036034">
    <property type="entry name" value="PDZ_sf"/>
</dbReference>
<sequence>MGAAAAAPGAPAVGAAAAAPGAPAAYRACSAAAIEADVRYFADDRLEGRGLGSPGLEEALRAVARRFADLGLEPPPSSAGRGEAGLAGAGDGDPLEAYLQPFTPPGHPPTANVIGLLPGAAERTPRAIVLGAHIDHLGRDTTLAGDQIYNGADDNASGVAALLAVAEVLAGRAPGDRDRAVVFAVFSGEELGRLGSRHFVEHPVVPNDELLAMVNLDTVGRLRDGRLYALGSATAREFPALLAGLNQSAGFDLVLSEEGTTGSDQASFLERGIPVLHFFTGPHEDYHRVTDEAERIDFAGLAAISDHVAELIRYLRYRDRPFTFVPACAETRRRAEALVGAPPRRVSLGFMPDFAGDSGGVKVAAVSPGGAAEKAGIRPGDVVVAIDGELVGTLVEYTAALRGHAPGERVRVSLDRGGEPLDLEVEVQERK</sequence>
<dbReference type="InterPro" id="IPR045175">
    <property type="entry name" value="M28_fam"/>
</dbReference>